<keyword evidence="3" id="KW-0597">Phosphoprotein</keyword>
<dbReference type="CDD" id="cd05930">
    <property type="entry name" value="A_NRPS"/>
    <property type="match status" value="1"/>
</dbReference>
<dbReference type="PANTHER" id="PTHR45527">
    <property type="entry name" value="NONRIBOSOMAL PEPTIDE SYNTHETASE"/>
    <property type="match status" value="1"/>
</dbReference>
<dbReference type="PANTHER" id="PTHR45527:SF1">
    <property type="entry name" value="FATTY ACID SYNTHASE"/>
    <property type="match status" value="1"/>
</dbReference>
<dbReference type="InterPro" id="IPR025110">
    <property type="entry name" value="AMP-bd_C"/>
</dbReference>
<feature type="region of interest" description="Disordered" evidence="4">
    <location>
        <begin position="2670"/>
        <end position="2700"/>
    </location>
</feature>
<dbReference type="Gene3D" id="2.30.38.10">
    <property type="entry name" value="Luciferase, Domain 3"/>
    <property type="match status" value="1"/>
</dbReference>
<comment type="cofactor">
    <cofactor evidence="1">
        <name>pantetheine 4'-phosphate</name>
        <dbReference type="ChEBI" id="CHEBI:47942"/>
    </cofactor>
</comment>
<dbReference type="NCBIfam" id="TIGR01733">
    <property type="entry name" value="AA-adenyl-dom"/>
    <property type="match status" value="2"/>
</dbReference>
<dbReference type="Pfam" id="PF00550">
    <property type="entry name" value="PP-binding"/>
    <property type="match status" value="2"/>
</dbReference>
<dbReference type="Gene3D" id="3.30.300.30">
    <property type="match status" value="2"/>
</dbReference>
<dbReference type="Gene3D" id="1.10.1200.10">
    <property type="entry name" value="ACP-like"/>
    <property type="match status" value="2"/>
</dbReference>
<feature type="region of interest" description="Disordered" evidence="4">
    <location>
        <begin position="1"/>
        <end position="25"/>
    </location>
</feature>
<feature type="domain" description="Carrier" evidence="5">
    <location>
        <begin position="2032"/>
        <end position="2107"/>
    </location>
</feature>
<dbReference type="InterPro" id="IPR010071">
    <property type="entry name" value="AA_adenyl_dom"/>
</dbReference>
<dbReference type="InterPro" id="IPR006162">
    <property type="entry name" value="Ppantetheine_attach_site"/>
</dbReference>
<dbReference type="Gene3D" id="3.40.50.12780">
    <property type="entry name" value="N-terminal domain of ligase-like"/>
    <property type="match status" value="1"/>
</dbReference>
<dbReference type="Pfam" id="PF00501">
    <property type="entry name" value="AMP-binding"/>
    <property type="match status" value="2"/>
</dbReference>
<name>A0ABN3YDG2_9ACTN</name>
<dbReference type="SUPFAM" id="SSF56801">
    <property type="entry name" value="Acetyl-CoA synthetase-like"/>
    <property type="match status" value="2"/>
</dbReference>
<dbReference type="InterPro" id="IPR020845">
    <property type="entry name" value="AMP-binding_CS"/>
</dbReference>
<evidence type="ECO:0000259" key="5">
    <source>
        <dbReference type="PROSITE" id="PS50075"/>
    </source>
</evidence>
<evidence type="ECO:0000313" key="7">
    <source>
        <dbReference type="Proteomes" id="UP001501035"/>
    </source>
</evidence>
<feature type="compositionally biased region" description="Basic and acidic residues" evidence="4">
    <location>
        <begin position="1"/>
        <end position="22"/>
    </location>
</feature>
<feature type="domain" description="Carrier" evidence="5">
    <location>
        <begin position="983"/>
        <end position="1058"/>
    </location>
</feature>
<sequence>MPQHDRWEHDAREHDAREHDGGESLPLTPAQRGMWFAENLSPEYSVNVAHYLDLRYPPESLDHELLGECNIAAAKTLESPYVRLLDQPDGTPGQVVDLHLPITVDIIDFRAAGDPVAAALAWMRAEYQRPLDIRTDKLVVTALLRVADDRTFWYGRGHHIVIDGYAALTMVRMTVDRYNAVRRGAELTEKPIATLAEVVADEQKYQDSSRRADDRQYWRDEVAEPLERATLSQRAAGAVPSAANLTVSTVMAGGLQRAVEVLAREQHTSVAVVLSTAFAAYLNRATGLGDIVLALPVTGRAVAKIKRAGGMVSNVLPVRLQLAPSDTITQVLGRAQVRLTGALRHQRYRAEDIWRDAGRSTGTPAFGPVVNMVFFDTPIALDGVSAEYHILTSGIVEDILLNLYQASPNAPLVIDLHANPNGYHPDELAAHHRRFLDFLAALVAAPGHTPLAALPFGALDEGRLALAGPDPAAPATLAQLYAHTAAAHPDELAVVDADGTALSYRELDRQSTQLARWLDARGIGAESRIGLVLPRGADLVRAIWAAGKLGAAFVPVDPNHPPARVDGLLDRSGAQLVLSHGPHAGAVGPADQWIDLTSAATAAAVAAQSDDPIGPRGRSGNAAYLTYTSGSTGIPKGVVVTTAAAANLAESINAAIPTGPGTRILGFASPGFDASIGEILHAARAGATIVFRPESAPGGEELADYLNAAGIGLACLTPTVAATVDPADVPGLTTLLLVGESVPAALVQRWTRAGRTVHNGYGPTETTVGVTYTGALSPRAVVPIGTPIAGAGLHVLDAMLAPAPAGVVGELYLSGLSLARGYAHEPGLTAERFVASPFGRAGERMYRTGDLARWHLHDGQPEVSVLGRRDFQVKVRGQRIEPGEIEAALRARPGVDDALVLGVDADGRPSSRATALIAYAAMSTTDTGAPDRIRADLARTLPAHLVPDSIVAVAALPRTPAGKVDRAALPQPAVGREHADYVAPQSPVERRLVELVAELTDTDGVGIGDNLFRLGANSLSASRLAYRVRAELGVDLGMQDYFESPDLADLAGRIERERTVEHAPRPPLIAAPRRSTIRVSPAQTRLWFVNRLDPRSPAYNMPGAVRLGPDVDLAALRQAIADVVVRHETLRTRFIEADGEPTQVIDPVDTVRVDHTVIVAEVADLAEAVARTAATGFDLSAGAFRAVLLRGPADNVLVVVLHHIIGDGASLRPLIADVLAAYDARSHGFAPFFPPMPIHYADYARWHSEVLGDPADPASVAHRDVEYWTRQLAGAPEVIALRTDRPRPARRSGGGDYVDRVLTASAAAGLRALAAQSGVTLFCVLEAALAVVLSRLADTDDVVIGTAVAGRDEPQVADLIGMFVNTAALRTAVAPSMTVRELLGQVHRSRAEALAHAQTPFERIVDAVAPSRTLSHSPIFQVTLTLVDDAVGGIDDGELSVELLDVRAPAAKYDLSVTATEQTTGELGVEINYATDLFDEQTVEALADYLERTLGTMVADPGARLGQIDLLAPGEVRELVAPAPGSAPPQTLRRIVADWLATTCARDEPTLLTGDVTLSATAASSRINQLARELIARGVGPGSTVVVRLLRSVDSVVAMAATAIAGAAFVHIDPRLPALRQTALWADSGAHVGVTCATLAAPAADGDWIVLQDEAAELHLAGHPTMAVAEGELTRPILVDDVAYVINTSGSTGRPKAVEVSHRGLATLIAGQRDHLDCGPESVVLQVASPAFDLMVLELTTAMDAGARLVVAAPDAFAGVPLAMTIADGGVTHVLITPTVLGTLDPAMVPGLTTVFTGGEACPEELAHTWGARRRFLNGYGPSEFTIWATVDGPIEAGNRVTIGRPLTGVRALVLDRGLRPTPPGVVGDLYLGGEQIARGYRRRPGLTAGAFVADPFGTGGRLYRTGDRAARGDDGTLTYHGRSDFQLKIRGLRIEPGEVDAVLGTHPAVANALTVGADGPGGTVLATYVSPPAGRVIAPESLLAFAREHLPSHLVPQVIEVVEEFPRTPIGKIDRAALPPIEFRGGGEYVAPRTELEATIAAVVAAVLDLDRVSVDDGFFDIGGNSLSAAKVAARLASILDRPVSIEAVFEAPTAAGLAAWLVDTHTPGIASPPLIGRPRAAVVPVSPAQRGLWLINQANPDSCAYNIPLTLRLRGDLDPDALRAALLDVIARHESLRTKYPMMDGVPVQVIESTSTVARRIDLSVTDLSDSTDEETEQALAQMTDTGFNVAAAVPLRAGLWRIADDEHIVSLVVHHISVDGASMSPLARDLMTAYAARRAGSSPHWAPLPVQFADYTMWSADRLDVTDGDGVTERERQLCYWHERLDGAPELLGIPTDRPRPAAPTFAGGDVEFEIPAELVASLTRLARAHNTTLFMVAHAALAVLLREVSGQHDVVVGTPYIGRAADALDDVVGMFVNTVPLRTTVDSAIPFADLLDQVRGADLADLAHTDVAFEEIVTALGRGSTAGYNPIFQVMFTFQNLGFPVVELAGLRVEPEAVPTTTVQTDLGLILYPNDPLANRSDGGMRASWTYASELFDEKTVRRFASWYLAVLDAVALDPTVPVGDIALERVAGVAPIKSEVPTLLPLSQAVAAAALVAPDRVAADFDGQSVSFGELADAVTALAAVLPDLDRGAVLTTALFTPLPGLTTGGPEALDEVLTQLRRTTDEVSTVERSAEAAARVDDARFDHDQGTSDR</sequence>
<evidence type="ECO:0000313" key="6">
    <source>
        <dbReference type="EMBL" id="GAA3026043.1"/>
    </source>
</evidence>
<gene>
    <name evidence="6" type="ORF">GCM10010528_04780</name>
</gene>
<dbReference type="CDD" id="cd19540">
    <property type="entry name" value="LCL_NRPS-like"/>
    <property type="match status" value="2"/>
</dbReference>
<dbReference type="InterPro" id="IPR000873">
    <property type="entry name" value="AMP-dep_synth/lig_dom"/>
</dbReference>
<dbReference type="SUPFAM" id="SSF52777">
    <property type="entry name" value="CoA-dependent acyltransferases"/>
    <property type="match status" value="6"/>
</dbReference>
<dbReference type="EMBL" id="BAAAVS010000006">
    <property type="protein sequence ID" value="GAA3026043.1"/>
    <property type="molecule type" value="Genomic_DNA"/>
</dbReference>
<dbReference type="InterPro" id="IPR009081">
    <property type="entry name" value="PP-bd_ACP"/>
</dbReference>
<evidence type="ECO:0000256" key="2">
    <source>
        <dbReference type="ARBA" id="ARBA00022450"/>
    </source>
</evidence>
<dbReference type="PROSITE" id="PS00455">
    <property type="entry name" value="AMP_BINDING"/>
    <property type="match status" value="2"/>
</dbReference>
<feature type="compositionally biased region" description="Basic and acidic residues" evidence="4">
    <location>
        <begin position="2678"/>
        <end position="2700"/>
    </location>
</feature>
<evidence type="ECO:0000256" key="1">
    <source>
        <dbReference type="ARBA" id="ARBA00001957"/>
    </source>
</evidence>
<keyword evidence="7" id="KW-1185">Reference proteome</keyword>
<dbReference type="InterPro" id="IPR045851">
    <property type="entry name" value="AMP-bd_C_sf"/>
</dbReference>
<evidence type="ECO:0000256" key="3">
    <source>
        <dbReference type="ARBA" id="ARBA00022553"/>
    </source>
</evidence>
<dbReference type="RefSeq" id="WP_290705928.1">
    <property type="nucleotide sequence ID" value="NZ_BAAAVS010000006.1"/>
</dbReference>
<dbReference type="Pfam" id="PF00668">
    <property type="entry name" value="Condensation"/>
    <property type="match status" value="3"/>
</dbReference>
<reference evidence="6 7" key="1">
    <citation type="journal article" date="2019" name="Int. J. Syst. Evol. Microbiol.">
        <title>The Global Catalogue of Microorganisms (GCM) 10K type strain sequencing project: providing services to taxonomists for standard genome sequencing and annotation.</title>
        <authorList>
            <consortium name="The Broad Institute Genomics Platform"/>
            <consortium name="The Broad Institute Genome Sequencing Center for Infectious Disease"/>
            <person name="Wu L."/>
            <person name="Ma J."/>
        </authorList>
    </citation>
    <scope>NUCLEOTIDE SEQUENCE [LARGE SCALE GENOMIC DNA]</scope>
    <source>
        <strain evidence="6 7">JCM 14234</strain>
    </source>
</reference>
<dbReference type="InterPro" id="IPR020806">
    <property type="entry name" value="PKS_PP-bd"/>
</dbReference>
<dbReference type="Gene3D" id="3.40.50.980">
    <property type="match status" value="2"/>
</dbReference>
<dbReference type="PROSITE" id="PS50075">
    <property type="entry name" value="CARRIER"/>
    <property type="match status" value="2"/>
</dbReference>
<dbReference type="InterPro" id="IPR023213">
    <property type="entry name" value="CAT-like_dom_sf"/>
</dbReference>
<protein>
    <submittedName>
        <fullName evidence="6">Non-ribosomal peptide synthetase</fullName>
    </submittedName>
</protein>
<proteinExistence type="predicted"/>
<dbReference type="Gene3D" id="3.30.559.30">
    <property type="entry name" value="Nonribosomal peptide synthetase, condensation domain"/>
    <property type="match status" value="3"/>
</dbReference>
<evidence type="ECO:0000256" key="4">
    <source>
        <dbReference type="SAM" id="MobiDB-lite"/>
    </source>
</evidence>
<dbReference type="SUPFAM" id="SSF47336">
    <property type="entry name" value="ACP-like"/>
    <property type="match status" value="2"/>
</dbReference>
<dbReference type="Gene3D" id="3.30.559.10">
    <property type="entry name" value="Chloramphenicol acetyltransferase-like domain"/>
    <property type="match status" value="3"/>
</dbReference>
<dbReference type="PROSITE" id="PS00012">
    <property type="entry name" value="PHOSPHOPANTETHEINE"/>
    <property type="match status" value="1"/>
</dbReference>
<accession>A0ABN3YDG2</accession>
<dbReference type="InterPro" id="IPR001242">
    <property type="entry name" value="Condensation_dom"/>
</dbReference>
<dbReference type="InterPro" id="IPR036736">
    <property type="entry name" value="ACP-like_sf"/>
</dbReference>
<organism evidence="6 7">
    <name type="scientific">Gordonia defluvii</name>
    <dbReference type="NCBI Taxonomy" id="283718"/>
    <lineage>
        <taxon>Bacteria</taxon>
        <taxon>Bacillati</taxon>
        <taxon>Actinomycetota</taxon>
        <taxon>Actinomycetes</taxon>
        <taxon>Mycobacteriales</taxon>
        <taxon>Gordoniaceae</taxon>
        <taxon>Gordonia</taxon>
    </lineage>
</organism>
<comment type="caution">
    <text evidence="6">The sequence shown here is derived from an EMBL/GenBank/DDBJ whole genome shotgun (WGS) entry which is preliminary data.</text>
</comment>
<dbReference type="SMART" id="SM00823">
    <property type="entry name" value="PKS_PP"/>
    <property type="match status" value="2"/>
</dbReference>
<dbReference type="Pfam" id="PF13193">
    <property type="entry name" value="AMP-binding_C"/>
    <property type="match status" value="2"/>
</dbReference>
<dbReference type="Proteomes" id="UP001501035">
    <property type="component" value="Unassembled WGS sequence"/>
</dbReference>
<keyword evidence="2" id="KW-0596">Phosphopantetheine</keyword>
<dbReference type="InterPro" id="IPR042099">
    <property type="entry name" value="ANL_N_sf"/>
</dbReference>